<accession>A0AAU7B0N9</accession>
<dbReference type="AlphaFoldDB" id="A0AAU7B0N9"/>
<dbReference type="NCBIfam" id="TIGR01451">
    <property type="entry name" value="B_ant_repeat"/>
    <property type="match status" value="1"/>
</dbReference>
<dbReference type="InterPro" id="IPR013783">
    <property type="entry name" value="Ig-like_fold"/>
</dbReference>
<evidence type="ECO:0000256" key="1">
    <source>
        <dbReference type="SAM" id="MobiDB-lite"/>
    </source>
</evidence>
<feature type="domain" description="DUF11" evidence="3">
    <location>
        <begin position="183"/>
        <end position="297"/>
    </location>
</feature>
<feature type="region of interest" description="Disordered" evidence="1">
    <location>
        <begin position="702"/>
        <end position="723"/>
    </location>
</feature>
<dbReference type="Gene3D" id="2.60.40.740">
    <property type="match status" value="1"/>
</dbReference>
<sequence length="831" mass="82664">MHGFRLSSAAALVVFASVLFAAGAQAATVTLSPYGSGGYRYRVGPLNHTPGFEAVAFADTGFANGAAGFGNPGASCSQPVVTTWQGSNTDLLVRKQVAVPARVGRVTIRGRVDDAVTVYFNGVQVGSNIDTRRACATGGTDFEFVVPAAAVTAGAANLLAVRARDTGGNQFLDVEVVADEPADLAMTVASTPDPVRAGDALSVAYTVRNNGPVSSPSSTFTAQIPAQTTLAATPSGCTLSGQTLTCSVGALAAGTAATRTIAYAVNPTATGTVTATATSVANAAIVDDIPANNTGTTNSRVEDSADLSLAKTVDTPTAAPGATRTYTLTARNDGPADARTITVTDALPSGVTFAGANSGCTLAGTTVTCTADGLDSGQARTFTITVTVDAVATPVAHQHDLAVDKIDQDVALDPGQTVTAALACPGGGLLVDTSFGVVSVDQGTGSAADVDLVRFVSTSTGAATATIANRATGRAQGKLSGLCLPARTGDAAGHSHALSLGGLGTATVPAGTGRQTASLTCAPGSSVASPGIDVVGGRAVLVGSERTGSGRAFTVDVLDAGATVTVSGRCLDLRTGTAAGHAHDLVIDEIGRTVSVPAGATVTESLVCADDAKGAVASFLAPAGIIALGNQPQPKSRVFTLQNGTGGSLDVRLGLTCVNVRTSDPVVARRIVNTATLANIAPIRDPDSADRTASATLLVVAGDPEPAANPSPAAPPVTTPAAPRSARATIARSAVLTVSGNRSAVKLPVVCSSACSGTVTLVAARTAAGLRAGTVIGTARFAGGAGRRTVRVALRPQAVRAARRGRLGQVRAVVRQQGLAQARGQLVRLGR</sequence>
<dbReference type="Pfam" id="PF01345">
    <property type="entry name" value="DUF11"/>
    <property type="match status" value="2"/>
</dbReference>
<dbReference type="PANTHER" id="PTHR34819:SF3">
    <property type="entry name" value="CELL SURFACE PROTEIN"/>
    <property type="match status" value="1"/>
</dbReference>
<evidence type="ECO:0000313" key="4">
    <source>
        <dbReference type="EMBL" id="XAY07555.1"/>
    </source>
</evidence>
<evidence type="ECO:0000259" key="3">
    <source>
        <dbReference type="Pfam" id="PF01345"/>
    </source>
</evidence>
<dbReference type="GO" id="GO:0005975">
    <property type="term" value="P:carbohydrate metabolic process"/>
    <property type="evidence" value="ECO:0007669"/>
    <property type="project" value="UniProtKB-ARBA"/>
</dbReference>
<name>A0AAU7B0N9_9ACTN</name>
<keyword evidence="2" id="KW-0732">Signal</keyword>
<feature type="compositionally biased region" description="Pro residues" evidence="1">
    <location>
        <begin position="707"/>
        <end position="718"/>
    </location>
</feature>
<feature type="chain" id="PRO_5043593655" description="DUF11 domain-containing protein" evidence="2">
    <location>
        <begin position="27"/>
        <end position="831"/>
    </location>
</feature>
<feature type="domain" description="DUF11" evidence="3">
    <location>
        <begin position="306"/>
        <end position="392"/>
    </location>
</feature>
<evidence type="ECO:0000256" key="2">
    <source>
        <dbReference type="SAM" id="SignalP"/>
    </source>
</evidence>
<protein>
    <recommendedName>
        <fullName evidence="3">DUF11 domain-containing protein</fullName>
    </recommendedName>
</protein>
<dbReference type="InterPro" id="IPR051172">
    <property type="entry name" value="Chlamydia_OmcB"/>
</dbReference>
<dbReference type="RefSeq" id="WP_354698748.1">
    <property type="nucleotide sequence ID" value="NZ_CP114014.1"/>
</dbReference>
<dbReference type="InterPro" id="IPR001434">
    <property type="entry name" value="OmcB-like_DUF11"/>
</dbReference>
<dbReference type="Gene3D" id="2.60.120.260">
    <property type="entry name" value="Galactose-binding domain-like"/>
    <property type="match status" value="1"/>
</dbReference>
<dbReference type="EMBL" id="CP114014">
    <property type="protein sequence ID" value="XAY07555.1"/>
    <property type="molecule type" value="Genomic_DNA"/>
</dbReference>
<dbReference type="InterPro" id="IPR047589">
    <property type="entry name" value="DUF11_rpt"/>
</dbReference>
<organism evidence="4">
    <name type="scientific">Paraconexibacter sp. AEG42_29</name>
    <dbReference type="NCBI Taxonomy" id="2997339"/>
    <lineage>
        <taxon>Bacteria</taxon>
        <taxon>Bacillati</taxon>
        <taxon>Actinomycetota</taxon>
        <taxon>Thermoleophilia</taxon>
        <taxon>Solirubrobacterales</taxon>
        <taxon>Paraconexibacteraceae</taxon>
        <taxon>Paraconexibacter</taxon>
    </lineage>
</organism>
<reference evidence="4" key="1">
    <citation type="submission" date="2022-12" db="EMBL/GenBank/DDBJ databases">
        <title>Paraconexibacter alkalitolerans sp. nov. and Baekduia alba sp. nov., isolated from soil and emended description of the genera Paraconexibacter (Chun et al., 2020) and Baekduia (An et al., 2020).</title>
        <authorList>
            <person name="Vieira S."/>
            <person name="Huber K.J."/>
            <person name="Geppert A."/>
            <person name="Wolf J."/>
            <person name="Neumann-Schaal M."/>
            <person name="Muesken M."/>
            <person name="Overmann J."/>
        </authorList>
    </citation>
    <scope>NUCLEOTIDE SEQUENCE</scope>
    <source>
        <strain evidence="4">AEG42_29</strain>
    </source>
</reference>
<dbReference type="PANTHER" id="PTHR34819">
    <property type="entry name" value="LARGE CYSTEINE-RICH PERIPLASMIC PROTEIN OMCB"/>
    <property type="match status" value="1"/>
</dbReference>
<dbReference type="Gene3D" id="2.60.40.10">
    <property type="entry name" value="Immunoglobulins"/>
    <property type="match status" value="1"/>
</dbReference>
<feature type="signal peptide" evidence="2">
    <location>
        <begin position="1"/>
        <end position="26"/>
    </location>
</feature>
<proteinExistence type="predicted"/>
<dbReference type="KEGG" id="parq:DSM112329_04440"/>
<gene>
    <name evidence="4" type="ORF">DSM112329_04440</name>
</gene>